<evidence type="ECO:0000313" key="4">
    <source>
        <dbReference type="EMBL" id="XBH10830.1"/>
    </source>
</evidence>
<proteinExistence type="predicted"/>
<feature type="domain" description="DUF5666" evidence="3">
    <location>
        <begin position="148"/>
        <end position="221"/>
    </location>
</feature>
<reference evidence="4" key="1">
    <citation type="submission" date="2023-03" db="EMBL/GenBank/DDBJ databases">
        <title>Edaphobacter sp.</title>
        <authorList>
            <person name="Huber K.J."/>
            <person name="Papendorf J."/>
            <person name="Pilke C."/>
            <person name="Bunk B."/>
            <person name="Sproeer C."/>
            <person name="Pester M."/>
        </authorList>
    </citation>
    <scope>NUCLEOTIDE SEQUENCE</scope>
    <source>
        <strain evidence="4">DSM 109919</strain>
        <strain evidence="5">DSM 109920</strain>
    </source>
</reference>
<accession>A0AAU7D0E8</accession>
<evidence type="ECO:0000256" key="1">
    <source>
        <dbReference type="SAM" id="MobiDB-lite"/>
    </source>
</evidence>
<feature type="region of interest" description="Disordered" evidence="1">
    <location>
        <begin position="372"/>
        <end position="398"/>
    </location>
</feature>
<evidence type="ECO:0000313" key="5">
    <source>
        <dbReference type="EMBL" id="XBH14258.1"/>
    </source>
</evidence>
<sequence>MTTMVTRLGIFRASILGVSLLLPVAGLSPYDAAAQAPATAAAGPKIGTVTTISGSAITLTTDAKQQVSITVADGARILQLSPGSKDLKSAQTITLGDIATGDRILVSGQPGSDANSFTATRVILMKAQDIAQQHAKEQTDWQTRGTGGLVSAVDEETGTITVSIGAKKVAIHTSSDTKFRRYAGVSVKFEDAQPGTLSQIRPGDQLRVLGTKSDDGLSIQAEIVVSGSFLHLAGTIATIDAANGTFTLKDLATKRMMTVKVTSDSDVRKLPPEAAARFAARAKGDAAAGHAGAGSARPASQTSASAPQNGGEQRRSAGMDLSQMLSKLPTQTLSDLKVGDAVMVVASQQEPGSPNVSAVTLLSGVEPILSASPNGGGMNLSPWNVGGGEGDAGGGSPQ</sequence>
<dbReference type="RefSeq" id="WP_348268321.1">
    <property type="nucleotide sequence ID" value="NZ_CP121194.1"/>
</dbReference>
<dbReference type="EMBL" id="CP121194">
    <property type="protein sequence ID" value="XBH10830.1"/>
    <property type="molecule type" value="Genomic_DNA"/>
</dbReference>
<feature type="chain" id="PRO_5043288469" evidence="2">
    <location>
        <begin position="34"/>
        <end position="398"/>
    </location>
</feature>
<dbReference type="AlphaFoldDB" id="A0AAU7D0E8"/>
<feature type="compositionally biased region" description="Low complexity" evidence="1">
    <location>
        <begin position="286"/>
        <end position="299"/>
    </location>
</feature>
<evidence type="ECO:0000256" key="2">
    <source>
        <dbReference type="SAM" id="SignalP"/>
    </source>
</evidence>
<evidence type="ECO:0000259" key="3">
    <source>
        <dbReference type="Pfam" id="PF18914"/>
    </source>
</evidence>
<dbReference type="Pfam" id="PF18914">
    <property type="entry name" value="DUF5666"/>
    <property type="match status" value="1"/>
</dbReference>
<dbReference type="EMBL" id="CP121195">
    <property type="protein sequence ID" value="XBH14258.1"/>
    <property type="molecule type" value="Genomic_DNA"/>
</dbReference>
<dbReference type="KEGG" id="epl:P4G45_03630"/>
<organism evidence="4">
    <name type="scientific">Edaphobacter paludis</name>
    <dbReference type="NCBI Taxonomy" id="3035702"/>
    <lineage>
        <taxon>Bacteria</taxon>
        <taxon>Pseudomonadati</taxon>
        <taxon>Acidobacteriota</taxon>
        <taxon>Terriglobia</taxon>
        <taxon>Terriglobales</taxon>
        <taxon>Acidobacteriaceae</taxon>
        <taxon>Edaphobacter</taxon>
    </lineage>
</organism>
<feature type="compositionally biased region" description="Gly residues" evidence="1">
    <location>
        <begin position="385"/>
        <end position="398"/>
    </location>
</feature>
<feature type="compositionally biased region" description="Polar residues" evidence="1">
    <location>
        <begin position="300"/>
        <end position="311"/>
    </location>
</feature>
<feature type="signal peptide" evidence="2">
    <location>
        <begin position="1"/>
        <end position="33"/>
    </location>
</feature>
<dbReference type="InterPro" id="IPR043724">
    <property type="entry name" value="DUF5666"/>
</dbReference>
<protein>
    <submittedName>
        <fullName evidence="4">DUF5666 domain-containing protein</fullName>
    </submittedName>
</protein>
<accession>A0AAU7D913</accession>
<feature type="region of interest" description="Disordered" evidence="1">
    <location>
        <begin position="286"/>
        <end position="316"/>
    </location>
</feature>
<keyword evidence="2" id="KW-0732">Signal</keyword>
<name>A0AAU7D0E8_9BACT</name>
<gene>
    <name evidence="4" type="ORF">P4G45_03630</name>
    <name evidence="5" type="ORF">P8936_03595</name>
</gene>